<feature type="transmembrane region" description="Helical" evidence="1">
    <location>
        <begin position="95"/>
        <end position="114"/>
    </location>
</feature>
<keyword evidence="1" id="KW-0812">Transmembrane</keyword>
<keyword evidence="1" id="KW-0472">Membrane</keyword>
<dbReference type="Proteomes" id="UP001352263">
    <property type="component" value="Unassembled WGS sequence"/>
</dbReference>
<feature type="transmembrane region" description="Helical" evidence="1">
    <location>
        <begin position="58"/>
        <end position="75"/>
    </location>
</feature>
<feature type="transmembrane region" description="Helical" evidence="1">
    <location>
        <begin position="126"/>
        <end position="145"/>
    </location>
</feature>
<protein>
    <recommendedName>
        <fullName evidence="4">Intimal thickness related receptor IRP domain-containing protein</fullName>
    </recommendedName>
</protein>
<reference evidence="2 3" key="1">
    <citation type="submission" date="2023-10" db="EMBL/GenBank/DDBJ databases">
        <title>Noviherbaspirillum sp. CPCC 100848 genome assembly.</title>
        <authorList>
            <person name="Li X.Y."/>
            <person name="Fang X.M."/>
        </authorList>
    </citation>
    <scope>NUCLEOTIDE SEQUENCE [LARGE SCALE GENOMIC DNA]</scope>
    <source>
        <strain evidence="2 3">CPCC 100848</strain>
    </source>
</reference>
<evidence type="ECO:0000313" key="3">
    <source>
        <dbReference type="Proteomes" id="UP001352263"/>
    </source>
</evidence>
<feature type="transmembrane region" description="Helical" evidence="1">
    <location>
        <begin position="33"/>
        <end position="51"/>
    </location>
</feature>
<keyword evidence="1" id="KW-1133">Transmembrane helix</keyword>
<keyword evidence="3" id="KW-1185">Reference proteome</keyword>
<accession>A0ABU6JHM4</accession>
<dbReference type="EMBL" id="JAWIIV010000045">
    <property type="protein sequence ID" value="MEC4723172.1"/>
    <property type="molecule type" value="Genomic_DNA"/>
</dbReference>
<organism evidence="2 3">
    <name type="scientific">Noviherbaspirillum album</name>
    <dbReference type="NCBI Taxonomy" id="3080276"/>
    <lineage>
        <taxon>Bacteria</taxon>
        <taxon>Pseudomonadati</taxon>
        <taxon>Pseudomonadota</taxon>
        <taxon>Betaproteobacteria</taxon>
        <taxon>Burkholderiales</taxon>
        <taxon>Oxalobacteraceae</taxon>
        <taxon>Noviherbaspirillum</taxon>
    </lineage>
</organism>
<evidence type="ECO:0000256" key="1">
    <source>
        <dbReference type="SAM" id="Phobius"/>
    </source>
</evidence>
<dbReference type="RefSeq" id="WP_326509794.1">
    <property type="nucleotide sequence ID" value="NZ_JAWIIV010000045.1"/>
</dbReference>
<name>A0ABU6JHM4_9BURK</name>
<evidence type="ECO:0000313" key="2">
    <source>
        <dbReference type="EMBL" id="MEC4723172.1"/>
    </source>
</evidence>
<gene>
    <name evidence="2" type="ORF">RY831_28850</name>
</gene>
<comment type="caution">
    <text evidence="2">The sequence shown here is derived from an EMBL/GenBank/DDBJ whole genome shotgun (WGS) entry which is preliminary data.</text>
</comment>
<sequence>MTLLVVVFLADLASLYAWWHDPSVAKENHALEVAQAAMLLAACSMHGGHAYRMRQTRISFLMHAGLALLTLSFALRELDIDRFGDASVWSVVQSTLRTLAAMLWFVFFSLVIRYRKIVFGRLFSILLKPPMSFAILAGVFFIAGWPFDKGLVLHNVAISELAEETLELSGCVILLASSCFHQMAPRRCSFQWIE</sequence>
<evidence type="ECO:0008006" key="4">
    <source>
        <dbReference type="Google" id="ProtNLM"/>
    </source>
</evidence>
<proteinExistence type="predicted"/>